<proteinExistence type="predicted"/>
<dbReference type="Proteomes" id="UP000639772">
    <property type="component" value="Chromosome 9"/>
</dbReference>
<dbReference type="AlphaFoldDB" id="A0A835QIX8"/>
<evidence type="ECO:0000313" key="2">
    <source>
        <dbReference type="Proteomes" id="UP000639772"/>
    </source>
</evidence>
<comment type="caution">
    <text evidence="1">The sequence shown here is derived from an EMBL/GenBank/DDBJ whole genome shotgun (WGS) entry which is preliminary data.</text>
</comment>
<dbReference type="OrthoDB" id="1912843at2759"/>
<evidence type="ECO:0000313" key="1">
    <source>
        <dbReference type="EMBL" id="KAG0468582.1"/>
    </source>
</evidence>
<accession>A0A835QIX8</accession>
<protein>
    <submittedName>
        <fullName evidence="1">Uncharacterized protein</fullName>
    </submittedName>
</protein>
<name>A0A835QIX8_VANPL</name>
<sequence length="64" mass="7139">MVSVLRVHLPSEIPVVGCEITPYVLLKRPDRTISNEDVPEAAPVGGCYIRYKWNFGLLKKGSIL</sequence>
<reference evidence="1 2" key="1">
    <citation type="journal article" date="2020" name="Nat. Food">
        <title>A phased Vanilla planifolia genome enables genetic improvement of flavour and production.</title>
        <authorList>
            <person name="Hasing T."/>
            <person name="Tang H."/>
            <person name="Brym M."/>
            <person name="Khazi F."/>
            <person name="Huang T."/>
            <person name="Chambers A.H."/>
        </authorList>
    </citation>
    <scope>NUCLEOTIDE SEQUENCE [LARGE SCALE GENOMIC DNA]</scope>
    <source>
        <tissue evidence="1">Leaf</tissue>
    </source>
</reference>
<gene>
    <name evidence="1" type="ORF">HPP92_017910</name>
</gene>
<dbReference type="EMBL" id="JADCNM010000009">
    <property type="protein sequence ID" value="KAG0468582.1"/>
    <property type="molecule type" value="Genomic_DNA"/>
</dbReference>
<organism evidence="1 2">
    <name type="scientific">Vanilla planifolia</name>
    <name type="common">Vanilla</name>
    <dbReference type="NCBI Taxonomy" id="51239"/>
    <lineage>
        <taxon>Eukaryota</taxon>
        <taxon>Viridiplantae</taxon>
        <taxon>Streptophyta</taxon>
        <taxon>Embryophyta</taxon>
        <taxon>Tracheophyta</taxon>
        <taxon>Spermatophyta</taxon>
        <taxon>Magnoliopsida</taxon>
        <taxon>Liliopsida</taxon>
        <taxon>Asparagales</taxon>
        <taxon>Orchidaceae</taxon>
        <taxon>Vanilloideae</taxon>
        <taxon>Vanilleae</taxon>
        <taxon>Vanilla</taxon>
    </lineage>
</organism>